<dbReference type="Proteomes" id="UP000645865">
    <property type="component" value="Unassembled WGS sequence"/>
</dbReference>
<dbReference type="Gene3D" id="3.40.50.300">
    <property type="entry name" value="P-loop containing nucleotide triphosphate hydrolases"/>
    <property type="match status" value="1"/>
</dbReference>
<dbReference type="SUPFAM" id="SSF52540">
    <property type="entry name" value="P-loop containing nucleoside triphosphate hydrolases"/>
    <property type="match status" value="1"/>
</dbReference>
<dbReference type="Pfam" id="PF19798">
    <property type="entry name" value="Sulfotransfer_5"/>
    <property type="match status" value="1"/>
</dbReference>
<organism evidence="1 2">
    <name type="scientific">Pseudomonas rhodesiae</name>
    <dbReference type="NCBI Taxonomy" id="76760"/>
    <lineage>
        <taxon>Bacteria</taxon>
        <taxon>Pseudomonadati</taxon>
        <taxon>Pseudomonadota</taxon>
        <taxon>Gammaproteobacteria</taxon>
        <taxon>Pseudomonadales</taxon>
        <taxon>Pseudomonadaceae</taxon>
        <taxon>Pseudomonas</taxon>
    </lineage>
</organism>
<comment type="caution">
    <text evidence="1">The sequence shown here is derived from an EMBL/GenBank/DDBJ whole genome shotgun (WGS) entry which is preliminary data.</text>
</comment>
<evidence type="ECO:0000313" key="1">
    <source>
        <dbReference type="EMBL" id="MBI6626527.1"/>
    </source>
</evidence>
<keyword evidence="1" id="KW-0808">Transferase</keyword>
<gene>
    <name evidence="1" type="ORF">YA0853_23085</name>
</gene>
<dbReference type="GO" id="GO:0016740">
    <property type="term" value="F:transferase activity"/>
    <property type="evidence" value="ECO:0007669"/>
    <property type="project" value="UniProtKB-KW"/>
</dbReference>
<accession>A0A8I1E7R8</accession>
<sequence>MNQMVALWAHPRSRSTVLERVFIERGDFEVFHEPFAHGAFSADSSIPSDDWDHAFPTTYTAIKQRLIEAASHSPVFHKDMCYHCLEELKVDVDFLACQDNVFIIREPVSSIVSHHRIYPDMPLQAIGYKAQYEIFCVLKKLTGKVPYVINADDLAADPQHVIRKLCDYLNIEFLPRALSWKRECPPQWKMWRSWHVTAENSERIIAPDKQVLDIALFQQCAKLKNLYDYHRPFYEHMNAFCQ</sequence>
<dbReference type="PANTHER" id="PTHR48312:SF1">
    <property type="entry name" value="SULFOTRANSFERASE"/>
    <property type="match status" value="1"/>
</dbReference>
<name>A0A8I1E7R8_9PSED</name>
<dbReference type="RefSeq" id="WP_034112847.1">
    <property type="nucleotide sequence ID" value="NZ_CP070980.1"/>
</dbReference>
<dbReference type="PANTHER" id="PTHR48312">
    <property type="match status" value="1"/>
</dbReference>
<dbReference type="InterPro" id="IPR027417">
    <property type="entry name" value="P-loop_NTPase"/>
</dbReference>
<evidence type="ECO:0000313" key="2">
    <source>
        <dbReference type="Proteomes" id="UP000645865"/>
    </source>
</evidence>
<proteinExistence type="predicted"/>
<protein>
    <submittedName>
        <fullName evidence="1">Sulfotransferase family protein</fullName>
    </submittedName>
</protein>
<dbReference type="EMBL" id="JAEILH010000038">
    <property type="protein sequence ID" value="MBI6626527.1"/>
    <property type="molecule type" value="Genomic_DNA"/>
</dbReference>
<dbReference type="AlphaFoldDB" id="A0A8I1E7R8"/>
<reference evidence="1" key="1">
    <citation type="submission" date="2020-12" db="EMBL/GenBank/DDBJ databases">
        <title>Comparative genomic insights into the epidemiology and virulence of plant pathogenic Pseudomonads from Turkey.</title>
        <authorList>
            <person name="Dillon M."/>
            <person name="Ruiz-Bedoya T."/>
            <person name="Bendalovic-Torma C."/>
            <person name="Guttman K.M."/>
            <person name="Kwak H."/>
            <person name="Middleton M.A."/>
            <person name="Wang P.W."/>
            <person name="Horuz S."/>
            <person name="Aysan Y."/>
            <person name="Guttman D.S."/>
        </authorList>
    </citation>
    <scope>NUCLEOTIDE SEQUENCE</scope>
    <source>
        <strain evidence="1">S5_IA_3a</strain>
    </source>
</reference>